<dbReference type="PROSITE" id="PS50850">
    <property type="entry name" value="MFS"/>
    <property type="match status" value="1"/>
</dbReference>
<dbReference type="EMBL" id="OU895878">
    <property type="protein sequence ID" value="CAG9803442.1"/>
    <property type="molecule type" value="Genomic_DNA"/>
</dbReference>
<comment type="similarity">
    <text evidence="2">Belongs to the major facilitator superfamily.</text>
</comment>
<keyword evidence="5 7" id="KW-1133">Transmembrane helix</keyword>
<comment type="subcellular location">
    <subcellularLocation>
        <location evidence="1">Membrane</location>
        <topology evidence="1">Multi-pass membrane protein</topology>
    </subcellularLocation>
</comment>
<feature type="transmembrane region" description="Helical" evidence="7">
    <location>
        <begin position="126"/>
        <end position="149"/>
    </location>
</feature>
<proteinExistence type="inferred from homology"/>
<evidence type="ECO:0000313" key="9">
    <source>
        <dbReference type="EMBL" id="CAG9803442.1"/>
    </source>
</evidence>
<feature type="transmembrane region" description="Helical" evidence="7">
    <location>
        <begin position="296"/>
        <end position="321"/>
    </location>
</feature>
<evidence type="ECO:0000256" key="1">
    <source>
        <dbReference type="ARBA" id="ARBA00004141"/>
    </source>
</evidence>
<organism evidence="9 10">
    <name type="scientific">Chironomus riparius</name>
    <dbReference type="NCBI Taxonomy" id="315576"/>
    <lineage>
        <taxon>Eukaryota</taxon>
        <taxon>Metazoa</taxon>
        <taxon>Ecdysozoa</taxon>
        <taxon>Arthropoda</taxon>
        <taxon>Hexapoda</taxon>
        <taxon>Insecta</taxon>
        <taxon>Pterygota</taxon>
        <taxon>Neoptera</taxon>
        <taxon>Endopterygota</taxon>
        <taxon>Diptera</taxon>
        <taxon>Nematocera</taxon>
        <taxon>Chironomoidea</taxon>
        <taxon>Chironomidae</taxon>
        <taxon>Chironominae</taxon>
        <taxon>Chironomus</taxon>
    </lineage>
</organism>
<keyword evidence="4 7" id="KW-0812">Transmembrane</keyword>
<dbReference type="SUPFAM" id="SSF103473">
    <property type="entry name" value="MFS general substrate transporter"/>
    <property type="match status" value="1"/>
</dbReference>
<feature type="transmembrane region" description="Helical" evidence="7">
    <location>
        <begin position="404"/>
        <end position="424"/>
    </location>
</feature>
<dbReference type="Proteomes" id="UP001153620">
    <property type="component" value="Chromosome 2"/>
</dbReference>
<feature type="transmembrane region" description="Helical" evidence="7">
    <location>
        <begin position="75"/>
        <end position="95"/>
    </location>
</feature>
<feature type="transmembrane region" description="Helical" evidence="7">
    <location>
        <begin position="379"/>
        <end position="397"/>
    </location>
</feature>
<accession>A0A9N9RUE4</accession>
<evidence type="ECO:0000313" key="10">
    <source>
        <dbReference type="Proteomes" id="UP001153620"/>
    </source>
</evidence>
<feature type="transmembrane region" description="Helical" evidence="7">
    <location>
        <begin position="203"/>
        <end position="223"/>
    </location>
</feature>
<evidence type="ECO:0000256" key="2">
    <source>
        <dbReference type="ARBA" id="ARBA00008335"/>
    </source>
</evidence>
<keyword evidence="10" id="KW-1185">Reference proteome</keyword>
<keyword evidence="3" id="KW-0813">Transport</keyword>
<keyword evidence="6 7" id="KW-0472">Membrane</keyword>
<protein>
    <recommendedName>
        <fullName evidence="8">Major facilitator superfamily (MFS) profile domain-containing protein</fullName>
    </recommendedName>
</protein>
<evidence type="ECO:0000259" key="8">
    <source>
        <dbReference type="PROSITE" id="PS50850"/>
    </source>
</evidence>
<dbReference type="InterPro" id="IPR020846">
    <property type="entry name" value="MFS_dom"/>
</dbReference>
<name>A0A9N9RUE4_9DIPT</name>
<feature type="transmembrane region" description="Helical" evidence="7">
    <location>
        <begin position="492"/>
        <end position="511"/>
    </location>
</feature>
<evidence type="ECO:0000256" key="7">
    <source>
        <dbReference type="SAM" id="Phobius"/>
    </source>
</evidence>
<sequence>MVGNIIHIEDEKNNKGRIVTYEEALEDIGFGQVQIEVLFAMGFVLMDVITETMGIGNLIPAAICDFHLNGATKGLLTSMVFFGIVFSSYIFGYLGDTKGRRYVIIWTLLFAKVFTFIAVFVQNVTIFMACRFITGIFLGGYSGVMWAYLGEFNTSKYRPAILSWVGVFIGVAYTGIPVIAHLLNGYEWRFALYSGYEFRPWRLGLIIYSIPGIIGGLLCIRLPESPKYLLSIRKNNEAYQAVEWIHKVNKGNKKHAKFDIIALKTDEAGTGNDFKGLKGIVISLIDQTLPLIKPPYLFLFIACCALQFGTFFISAGLGLFLPDILNKLSKYRDETCDGGGECVYHVCDVAGFKFHQDKNITANNETCNDSVDSSVYENMIILGSVYICMYVVIAAVMNRERRKYIIAFTFILSSTFGFILPFVYNQMFITISFILTIISAGMNITLINGAACDIFPTYLRSMAVSVSMLVGRFGSTVSSNILGNLLDEYCYFTYNVCAIVALICVGMSFIVTK</sequence>
<reference evidence="9" key="2">
    <citation type="submission" date="2022-10" db="EMBL/GenBank/DDBJ databases">
        <authorList>
            <consortium name="ENA_rothamsted_submissions"/>
            <consortium name="culmorum"/>
            <person name="King R."/>
        </authorList>
    </citation>
    <scope>NUCLEOTIDE SEQUENCE</scope>
</reference>
<dbReference type="PANTHER" id="PTHR23511">
    <property type="entry name" value="SYNAPTIC VESICLE GLYCOPROTEIN 2"/>
    <property type="match status" value="1"/>
</dbReference>
<feature type="transmembrane region" description="Helical" evidence="7">
    <location>
        <begin position="161"/>
        <end position="183"/>
    </location>
</feature>
<dbReference type="InterPro" id="IPR036259">
    <property type="entry name" value="MFS_trans_sf"/>
</dbReference>
<feature type="transmembrane region" description="Helical" evidence="7">
    <location>
        <begin position="102"/>
        <end position="120"/>
    </location>
</feature>
<feature type="domain" description="Major facilitator superfamily (MFS) profile" evidence="8">
    <location>
        <begin position="35"/>
        <end position="513"/>
    </location>
</feature>
<dbReference type="AlphaFoldDB" id="A0A9N9RUE4"/>
<dbReference type="OrthoDB" id="10262656at2759"/>
<feature type="transmembrane region" description="Helical" evidence="7">
    <location>
        <begin position="463"/>
        <end position="486"/>
    </location>
</feature>
<evidence type="ECO:0000256" key="6">
    <source>
        <dbReference type="ARBA" id="ARBA00023136"/>
    </source>
</evidence>
<dbReference type="InterPro" id="IPR005829">
    <property type="entry name" value="Sugar_transporter_CS"/>
</dbReference>
<dbReference type="PANTHER" id="PTHR23511:SF37">
    <property type="entry name" value="MAJOR FACILITATOR SUPERFAMILY (MFS) PROFILE DOMAIN-CONTAINING PROTEIN-RELATED"/>
    <property type="match status" value="1"/>
</dbReference>
<dbReference type="GO" id="GO:0016020">
    <property type="term" value="C:membrane"/>
    <property type="evidence" value="ECO:0007669"/>
    <property type="project" value="UniProtKB-SubCell"/>
</dbReference>
<dbReference type="GO" id="GO:0022857">
    <property type="term" value="F:transmembrane transporter activity"/>
    <property type="evidence" value="ECO:0007669"/>
    <property type="project" value="InterPro"/>
</dbReference>
<evidence type="ECO:0000256" key="3">
    <source>
        <dbReference type="ARBA" id="ARBA00022448"/>
    </source>
</evidence>
<evidence type="ECO:0000256" key="4">
    <source>
        <dbReference type="ARBA" id="ARBA00022692"/>
    </source>
</evidence>
<gene>
    <name evidence="9" type="ORF">CHIRRI_LOCUS6342</name>
</gene>
<reference evidence="9" key="1">
    <citation type="submission" date="2022-01" db="EMBL/GenBank/DDBJ databases">
        <authorList>
            <person name="King R."/>
        </authorList>
    </citation>
    <scope>NUCLEOTIDE SEQUENCE</scope>
</reference>
<feature type="transmembrane region" description="Helical" evidence="7">
    <location>
        <begin position="430"/>
        <end position="451"/>
    </location>
</feature>
<evidence type="ECO:0000256" key="5">
    <source>
        <dbReference type="ARBA" id="ARBA00022989"/>
    </source>
</evidence>
<dbReference type="InterPro" id="IPR005828">
    <property type="entry name" value="MFS_sugar_transport-like"/>
</dbReference>
<dbReference type="Pfam" id="PF00083">
    <property type="entry name" value="Sugar_tr"/>
    <property type="match status" value="1"/>
</dbReference>
<dbReference type="PROSITE" id="PS00217">
    <property type="entry name" value="SUGAR_TRANSPORT_2"/>
    <property type="match status" value="1"/>
</dbReference>
<dbReference type="Gene3D" id="1.20.1250.20">
    <property type="entry name" value="MFS general substrate transporter like domains"/>
    <property type="match status" value="1"/>
</dbReference>